<evidence type="ECO:0000256" key="3">
    <source>
        <dbReference type="ARBA" id="ARBA00022475"/>
    </source>
</evidence>
<dbReference type="GO" id="GO:0006826">
    <property type="term" value="P:iron ion transport"/>
    <property type="evidence" value="ECO:0007669"/>
    <property type="project" value="UniProtKB-KW"/>
</dbReference>
<reference evidence="10 11" key="1">
    <citation type="submission" date="2019-08" db="EMBL/GenBank/DDBJ databases">
        <title>Deep-cultivation of Planctomycetes and their phenomic and genomic characterization uncovers novel biology.</title>
        <authorList>
            <person name="Wiegand S."/>
            <person name="Jogler M."/>
            <person name="Boedeker C."/>
            <person name="Pinto D."/>
            <person name="Vollmers J."/>
            <person name="Rivas-Marin E."/>
            <person name="Kohn T."/>
            <person name="Peeters S.H."/>
            <person name="Heuer A."/>
            <person name="Rast P."/>
            <person name="Oberbeckmann S."/>
            <person name="Bunk B."/>
            <person name="Jeske O."/>
            <person name="Meyerdierks A."/>
            <person name="Storesund J.E."/>
            <person name="Kallscheuer N."/>
            <person name="Luecker S."/>
            <person name="Lage O.M."/>
            <person name="Pohl T."/>
            <person name="Merkel B.J."/>
            <person name="Hornburger P."/>
            <person name="Mueller R.-W."/>
            <person name="Bruemmer F."/>
            <person name="Labrenz M."/>
            <person name="Spormann A.M."/>
            <person name="Op den Camp H."/>
            <person name="Overmann J."/>
            <person name="Amann R."/>
            <person name="Jetten M.S.M."/>
            <person name="Mascher T."/>
            <person name="Medema M.H."/>
            <person name="Devos D.P."/>
            <person name="Kaster A.-K."/>
            <person name="Ovreas L."/>
            <person name="Rohde M."/>
            <person name="Galperin M.Y."/>
            <person name="Jogler C."/>
        </authorList>
    </citation>
    <scope>NUCLEOTIDE SEQUENCE [LARGE SCALE GENOMIC DNA]</scope>
    <source>
        <strain evidence="10 11">FC18</strain>
    </source>
</reference>
<organism evidence="10 11">
    <name type="scientific">Mariniblastus fucicola</name>
    <dbReference type="NCBI Taxonomy" id="980251"/>
    <lineage>
        <taxon>Bacteria</taxon>
        <taxon>Pseudomonadati</taxon>
        <taxon>Planctomycetota</taxon>
        <taxon>Planctomycetia</taxon>
        <taxon>Pirellulales</taxon>
        <taxon>Pirellulaceae</taxon>
        <taxon>Mariniblastus</taxon>
    </lineage>
</organism>
<dbReference type="PANTHER" id="PTHR42771:SF2">
    <property type="entry name" value="IRON(3+)-HYDROXAMATE IMPORT ATP-BINDING PROTEIN FHUC"/>
    <property type="match status" value="1"/>
</dbReference>
<dbReference type="Gene3D" id="3.40.50.300">
    <property type="entry name" value="P-loop containing nucleotide triphosphate hydrolases"/>
    <property type="match status" value="2"/>
</dbReference>
<dbReference type="PANTHER" id="PTHR42771">
    <property type="entry name" value="IRON(3+)-HYDROXAMATE IMPORT ATP-BINDING PROTEIN FHUC"/>
    <property type="match status" value="1"/>
</dbReference>
<evidence type="ECO:0000259" key="9">
    <source>
        <dbReference type="SMART" id="SM00382"/>
    </source>
</evidence>
<evidence type="ECO:0000313" key="11">
    <source>
        <dbReference type="Proteomes" id="UP000322214"/>
    </source>
</evidence>
<name>A0A5B9PE90_9BACT</name>
<dbReference type="InterPro" id="IPR038729">
    <property type="entry name" value="Rad50/SbcC_AAA"/>
</dbReference>
<dbReference type="EMBL" id="CP042912">
    <property type="protein sequence ID" value="QEG24728.1"/>
    <property type="molecule type" value="Genomic_DNA"/>
</dbReference>
<comment type="subcellular location">
    <subcellularLocation>
        <location evidence="1">Cell membrane</location>
        <topology evidence="1">Peripheral membrane protein</topology>
    </subcellularLocation>
</comment>
<keyword evidence="11" id="KW-1185">Reference proteome</keyword>
<feature type="compositionally biased region" description="Polar residues" evidence="8">
    <location>
        <begin position="77"/>
        <end position="88"/>
    </location>
</feature>
<dbReference type="STRING" id="980251.GCA_001642875_00919"/>
<evidence type="ECO:0000256" key="5">
    <source>
        <dbReference type="ARBA" id="ARBA00023004"/>
    </source>
</evidence>
<gene>
    <name evidence="10" type="ORF">MFFC18_46500</name>
</gene>
<dbReference type="InterPro" id="IPR051535">
    <property type="entry name" value="Siderophore_ABC-ATPase"/>
</dbReference>
<keyword evidence="7" id="KW-0472">Membrane</keyword>
<feature type="region of interest" description="Disordered" evidence="8">
    <location>
        <begin position="27"/>
        <end position="49"/>
    </location>
</feature>
<dbReference type="InterPro" id="IPR027417">
    <property type="entry name" value="P-loop_NTPase"/>
</dbReference>
<proteinExistence type="predicted"/>
<dbReference type="GO" id="GO:0016887">
    <property type="term" value="F:ATP hydrolysis activity"/>
    <property type="evidence" value="ECO:0007669"/>
    <property type="project" value="InterPro"/>
</dbReference>
<dbReference type="SMART" id="SM00382">
    <property type="entry name" value="AAA"/>
    <property type="match status" value="1"/>
</dbReference>
<feature type="region of interest" description="Disordered" evidence="8">
    <location>
        <begin position="77"/>
        <end position="99"/>
    </location>
</feature>
<evidence type="ECO:0000256" key="6">
    <source>
        <dbReference type="ARBA" id="ARBA00023065"/>
    </source>
</evidence>
<keyword evidence="6" id="KW-0406">Ion transport</keyword>
<keyword evidence="4" id="KW-0410">Iron transport</keyword>
<dbReference type="GO" id="GO:0005886">
    <property type="term" value="C:plasma membrane"/>
    <property type="evidence" value="ECO:0007669"/>
    <property type="project" value="UniProtKB-SubCell"/>
</dbReference>
<dbReference type="GO" id="GO:0005524">
    <property type="term" value="F:ATP binding"/>
    <property type="evidence" value="ECO:0007669"/>
    <property type="project" value="InterPro"/>
</dbReference>
<keyword evidence="3" id="KW-1003">Cell membrane</keyword>
<dbReference type="Proteomes" id="UP000322214">
    <property type="component" value="Chromosome"/>
</dbReference>
<dbReference type="Pfam" id="PF13304">
    <property type="entry name" value="AAA_21"/>
    <property type="match status" value="1"/>
</dbReference>
<evidence type="ECO:0000256" key="1">
    <source>
        <dbReference type="ARBA" id="ARBA00004202"/>
    </source>
</evidence>
<keyword evidence="2" id="KW-0813">Transport</keyword>
<evidence type="ECO:0000256" key="4">
    <source>
        <dbReference type="ARBA" id="ARBA00022496"/>
    </source>
</evidence>
<evidence type="ECO:0000256" key="2">
    <source>
        <dbReference type="ARBA" id="ARBA00022448"/>
    </source>
</evidence>
<accession>A0A5B9PE90</accession>
<dbReference type="RefSeq" id="WP_202907524.1">
    <property type="nucleotide sequence ID" value="NZ_CP042912.1"/>
</dbReference>
<sequence length="351" mass="38973">MSEPNLDRDAAFLRGVYLRENFDFGARSSAIPEPPAEEVEPAQPSRDADDTLFMTDDEFIKSITTLSDSDVLPRASISPTGVQESTSLDPFASPESELLPSDPRIEKVARKDRFPFSISWVKDLELEFKTAVTFLVGENGSGKSTLIEAIASLAGYPVCGGGHNDVASSFGPERHSELAQAMYPHFKKRPRDGYFFRAEFYAQFASLLDRRQRDPDFKGDPYKRYGGQSPHTRSHGESFLDLINHRIGSGLYLMDEPESALSPQRQLSLLAAMAKSVKSGKTQFIIATHSPILMTFPGATILGLDSDSIAETTLEETTHFQLTRGILEFPEKYWRHLTEDASENSAGDDHQ</sequence>
<dbReference type="KEGG" id="mff:MFFC18_46500"/>
<protein>
    <submittedName>
        <fullName evidence="10">Recombination protein F</fullName>
    </submittedName>
</protein>
<dbReference type="SUPFAM" id="SSF52540">
    <property type="entry name" value="P-loop containing nucleoside triphosphate hydrolases"/>
    <property type="match status" value="1"/>
</dbReference>
<evidence type="ECO:0000256" key="7">
    <source>
        <dbReference type="ARBA" id="ARBA00023136"/>
    </source>
</evidence>
<dbReference type="Pfam" id="PF13476">
    <property type="entry name" value="AAA_23"/>
    <property type="match status" value="1"/>
</dbReference>
<evidence type="ECO:0000313" key="10">
    <source>
        <dbReference type="EMBL" id="QEG24728.1"/>
    </source>
</evidence>
<dbReference type="InterPro" id="IPR003959">
    <property type="entry name" value="ATPase_AAA_core"/>
</dbReference>
<evidence type="ECO:0000256" key="8">
    <source>
        <dbReference type="SAM" id="MobiDB-lite"/>
    </source>
</evidence>
<dbReference type="InterPro" id="IPR003593">
    <property type="entry name" value="AAA+_ATPase"/>
</dbReference>
<dbReference type="GO" id="GO:0006302">
    <property type="term" value="P:double-strand break repair"/>
    <property type="evidence" value="ECO:0007669"/>
    <property type="project" value="InterPro"/>
</dbReference>
<dbReference type="AlphaFoldDB" id="A0A5B9PE90"/>
<keyword evidence="5" id="KW-0408">Iron</keyword>
<feature type="domain" description="AAA+ ATPase" evidence="9">
    <location>
        <begin position="129"/>
        <end position="316"/>
    </location>
</feature>